<sequence length="85" mass="9502">MDEASAREIERLRATMHRVFEECGGDLRHPVVLQASQALDRALNKYWKSILSQATSTATIVTRFTFSPHNTTTRQGSTGYAFAAQ</sequence>
<dbReference type="GO" id="GO:0043937">
    <property type="term" value="P:regulation of sporulation"/>
    <property type="evidence" value="ECO:0007669"/>
    <property type="project" value="InterPro"/>
</dbReference>
<keyword evidence="2" id="KW-1185">Reference proteome</keyword>
<reference evidence="2" key="1">
    <citation type="submission" date="2016-10" db="EMBL/GenBank/DDBJ databases">
        <authorList>
            <person name="Varghese N."/>
        </authorList>
    </citation>
    <scope>NUCLEOTIDE SEQUENCE [LARGE SCALE GENOMIC DNA]</scope>
    <source>
        <strain evidence="2">DSM 17980</strain>
    </source>
</reference>
<proteinExistence type="predicted"/>
<dbReference type="InterPro" id="IPR018540">
    <property type="entry name" value="Spo0E-like"/>
</dbReference>
<evidence type="ECO:0000313" key="1">
    <source>
        <dbReference type="EMBL" id="SFU72579.1"/>
    </source>
</evidence>
<evidence type="ECO:0000313" key="2">
    <source>
        <dbReference type="Proteomes" id="UP000183508"/>
    </source>
</evidence>
<organism evidence="1 2">
    <name type="scientific">Alicyclobacillus macrosporangiidus</name>
    <dbReference type="NCBI Taxonomy" id="392015"/>
    <lineage>
        <taxon>Bacteria</taxon>
        <taxon>Bacillati</taxon>
        <taxon>Bacillota</taxon>
        <taxon>Bacilli</taxon>
        <taxon>Bacillales</taxon>
        <taxon>Alicyclobacillaceae</taxon>
        <taxon>Alicyclobacillus</taxon>
    </lineage>
</organism>
<dbReference type="SUPFAM" id="SSF140500">
    <property type="entry name" value="BAS1536-like"/>
    <property type="match status" value="1"/>
</dbReference>
<dbReference type="GO" id="GO:0046983">
    <property type="term" value="F:protein dimerization activity"/>
    <property type="evidence" value="ECO:0007669"/>
    <property type="project" value="InterPro"/>
</dbReference>
<protein>
    <submittedName>
        <fullName evidence="1">Spo0E like sporulation regulatory protein</fullName>
    </submittedName>
</protein>
<dbReference type="Proteomes" id="UP000183508">
    <property type="component" value="Unassembled WGS sequence"/>
</dbReference>
<dbReference type="EMBL" id="FPBV01000006">
    <property type="protein sequence ID" value="SFU72579.1"/>
    <property type="molecule type" value="Genomic_DNA"/>
</dbReference>
<dbReference type="InterPro" id="IPR036638">
    <property type="entry name" value="HLH_DNA-bd_sf"/>
</dbReference>
<name>A0A1I7II50_9BACL</name>
<dbReference type="RefSeq" id="WP_074951210.1">
    <property type="nucleotide sequence ID" value="NZ_FPBV01000006.1"/>
</dbReference>
<accession>A0A1I7II50</accession>
<dbReference type="Gene3D" id="4.10.280.10">
    <property type="entry name" value="Helix-loop-helix DNA-binding domain"/>
    <property type="match status" value="1"/>
</dbReference>
<dbReference type="Pfam" id="PF09388">
    <property type="entry name" value="SpoOE-like"/>
    <property type="match status" value="1"/>
</dbReference>
<dbReference type="InterPro" id="IPR037208">
    <property type="entry name" value="Spo0E-like_sf"/>
</dbReference>
<dbReference type="AlphaFoldDB" id="A0A1I7II50"/>
<gene>
    <name evidence="1" type="ORF">SAMN05421543_106233</name>
</gene>